<dbReference type="SUPFAM" id="SSF54211">
    <property type="entry name" value="Ribosomal protein S5 domain 2-like"/>
    <property type="match status" value="1"/>
</dbReference>
<keyword evidence="17" id="KW-1185">Reference proteome</keyword>
<keyword evidence="6" id="KW-0547">Nucleotide-binding</keyword>
<dbReference type="GO" id="GO:0005777">
    <property type="term" value="C:peroxisome"/>
    <property type="evidence" value="ECO:0007669"/>
    <property type="project" value="TreeGrafter"/>
</dbReference>
<protein>
    <recommendedName>
        <fullName evidence="3 13">Phosphomevalonate kinase</fullName>
        <ecNumber evidence="3 13">2.7.4.2</ecNumber>
    </recommendedName>
</protein>
<feature type="domain" description="GHMP kinase C-terminal" evidence="15">
    <location>
        <begin position="380"/>
        <end position="450"/>
    </location>
</feature>
<dbReference type="NCBIfam" id="TIGR01219">
    <property type="entry name" value="Pmev_kin_ERG8"/>
    <property type="match status" value="1"/>
</dbReference>
<dbReference type="InterPro" id="IPR020568">
    <property type="entry name" value="Ribosomal_Su5_D2-typ_SF"/>
</dbReference>
<dbReference type="PANTHER" id="PTHR31814">
    <property type="match status" value="1"/>
</dbReference>
<evidence type="ECO:0000256" key="13">
    <source>
        <dbReference type="PIRNR" id="PIRNR017288"/>
    </source>
</evidence>
<evidence type="ECO:0000256" key="1">
    <source>
        <dbReference type="ARBA" id="ARBA00005017"/>
    </source>
</evidence>
<accession>A0A9P6Q1X8</accession>
<keyword evidence="4 13" id="KW-0444">Lipid biosynthesis</keyword>
<evidence type="ECO:0000256" key="6">
    <source>
        <dbReference type="ARBA" id="ARBA00022741"/>
    </source>
</evidence>
<evidence type="ECO:0000256" key="7">
    <source>
        <dbReference type="ARBA" id="ARBA00022777"/>
    </source>
</evidence>
<keyword evidence="5 13" id="KW-0808">Transferase</keyword>
<evidence type="ECO:0000259" key="15">
    <source>
        <dbReference type="Pfam" id="PF08544"/>
    </source>
</evidence>
<dbReference type="PIRSF" id="PIRSF017288">
    <property type="entry name" value="PMK_GHMP_euk"/>
    <property type="match status" value="1"/>
</dbReference>
<dbReference type="InterPro" id="IPR006204">
    <property type="entry name" value="GHMP_kinase_N_dom"/>
</dbReference>
<evidence type="ECO:0000256" key="10">
    <source>
        <dbReference type="ARBA" id="ARBA00023098"/>
    </source>
</evidence>
<sequence>MPSTTIVSAPGKVLIAGGYLVLDRAFEGLVVATDARFFTMIHKANHKSNTIRVVSPQFENSTWHYTVNITPGKTTVEQDSKDSSKNPFVHLALKISLAILGHTIPHEQLQDGLSTGLDIFIAGDNDFYSQREELQRQSLPLTSDSLRQIRLFSPTYTTLGQVHKTGLGSSAALMTSLVAALFSHFGATKIDLIQHPTDLQYIHNIAQYIHCFAQGKVGSGFDVSSAVYGSHQYLRFSPSLIEALMTESALDHIDKLYQTLDPRQTSWDNFVDRFQLPPQFQMVLADIDAGSHTPSMASKVLRWRKAKPEEADGLWAHLGRANDRVAELMRRLTKMARQHPLEYELAITKAAGLPASQWESLLNQSIHPTDKTASLLLELHRTFETVRKYLREMSVLADVPIEPEMQTRLLDACLEANGVLMAGVPGAGGFDAIFCIVLSDESRQAVEKIWAGFKEMSVGPLLCSESIEGGLVLEHVGEEGETAQAQDLSPSVQRLFDLYQESRAN</sequence>
<dbReference type="OrthoDB" id="10262935at2759"/>
<dbReference type="EC" id="2.7.4.2" evidence="3 13"/>
<keyword evidence="11 13" id="KW-0753">Steroid metabolism</keyword>
<evidence type="ECO:0000259" key="14">
    <source>
        <dbReference type="Pfam" id="PF00288"/>
    </source>
</evidence>
<gene>
    <name evidence="16" type="primary">ERG8</name>
    <name evidence="16" type="ORF">DFQ27_004426</name>
</gene>
<dbReference type="Gene3D" id="3.30.70.890">
    <property type="entry name" value="GHMP kinase, C-terminal domain"/>
    <property type="match status" value="1"/>
</dbReference>
<evidence type="ECO:0000256" key="8">
    <source>
        <dbReference type="ARBA" id="ARBA00022840"/>
    </source>
</evidence>
<name>A0A9P6Q1X8_9FUNG</name>
<dbReference type="Gene3D" id="3.30.230.10">
    <property type="match status" value="1"/>
</dbReference>
<keyword evidence="10 13" id="KW-0443">Lipid metabolism</keyword>
<dbReference type="InterPro" id="IPR013750">
    <property type="entry name" value="GHMP_kinase_C_dom"/>
</dbReference>
<dbReference type="AlphaFoldDB" id="A0A9P6Q1X8"/>
<dbReference type="EMBL" id="JAAAJB010000308">
    <property type="protein sequence ID" value="KAG0258790.1"/>
    <property type="molecule type" value="Genomic_DNA"/>
</dbReference>
<evidence type="ECO:0000256" key="9">
    <source>
        <dbReference type="ARBA" id="ARBA00022955"/>
    </source>
</evidence>
<dbReference type="InterPro" id="IPR035102">
    <property type="entry name" value="Phosphomevalonate_kinase"/>
</dbReference>
<evidence type="ECO:0000256" key="5">
    <source>
        <dbReference type="ARBA" id="ARBA00022679"/>
    </source>
</evidence>
<dbReference type="GO" id="GO:0005524">
    <property type="term" value="F:ATP binding"/>
    <property type="evidence" value="ECO:0007669"/>
    <property type="project" value="UniProtKB-UniRule"/>
</dbReference>
<evidence type="ECO:0000256" key="12">
    <source>
        <dbReference type="ARBA" id="ARBA00029326"/>
    </source>
</evidence>
<evidence type="ECO:0000256" key="3">
    <source>
        <dbReference type="ARBA" id="ARBA00012958"/>
    </source>
</evidence>
<reference evidence="16" key="1">
    <citation type="journal article" date="2020" name="Fungal Divers.">
        <title>Resolving the Mortierellaceae phylogeny through synthesis of multi-gene phylogenetics and phylogenomics.</title>
        <authorList>
            <person name="Vandepol N."/>
            <person name="Liber J."/>
            <person name="Desiro A."/>
            <person name="Na H."/>
            <person name="Kennedy M."/>
            <person name="Barry K."/>
            <person name="Grigoriev I.V."/>
            <person name="Miller A.N."/>
            <person name="O'Donnell K."/>
            <person name="Stajich J.E."/>
            <person name="Bonito G."/>
        </authorList>
    </citation>
    <scope>NUCLEOTIDE SEQUENCE</scope>
    <source>
        <strain evidence="16">BC1065</strain>
    </source>
</reference>
<dbReference type="InterPro" id="IPR016005">
    <property type="entry name" value="Erg8"/>
</dbReference>
<evidence type="ECO:0000256" key="2">
    <source>
        <dbReference type="ARBA" id="ARBA00006495"/>
    </source>
</evidence>
<comment type="similarity">
    <text evidence="2 13">Belongs to the GHMP kinase family. Mevalonate kinase subfamily.</text>
</comment>
<comment type="caution">
    <text evidence="16">The sequence shown here is derived from an EMBL/GenBank/DDBJ whole genome shotgun (WGS) entry which is preliminary data.</text>
</comment>
<dbReference type="InterPro" id="IPR014721">
    <property type="entry name" value="Ribsml_uS5_D2-typ_fold_subgr"/>
</dbReference>
<dbReference type="GO" id="GO:0004631">
    <property type="term" value="F:phosphomevalonate kinase activity"/>
    <property type="evidence" value="ECO:0007669"/>
    <property type="project" value="UniProtKB-UniRule"/>
</dbReference>
<evidence type="ECO:0000313" key="17">
    <source>
        <dbReference type="Proteomes" id="UP000807716"/>
    </source>
</evidence>
<dbReference type="Pfam" id="PF00288">
    <property type="entry name" value="GHMP_kinases_N"/>
    <property type="match status" value="1"/>
</dbReference>
<dbReference type="GO" id="GO:0019287">
    <property type="term" value="P:isopentenyl diphosphate biosynthetic process, mevalonate pathway"/>
    <property type="evidence" value="ECO:0007669"/>
    <property type="project" value="UniProtKB-UniRule"/>
</dbReference>
<keyword evidence="7 13" id="KW-0418">Kinase</keyword>
<feature type="domain" description="GHMP kinase N-terminal" evidence="14">
    <location>
        <begin position="164"/>
        <end position="229"/>
    </location>
</feature>
<dbReference type="InterPro" id="IPR036554">
    <property type="entry name" value="GHMP_kinase_C_sf"/>
</dbReference>
<proteinExistence type="inferred from homology"/>
<comment type="pathway">
    <text evidence="1 13">Isoprenoid biosynthesis; isopentenyl diphosphate biosynthesis via mevalonate pathway; isopentenyl diphosphate from (R)-mevalonate: step 2/3.</text>
</comment>
<dbReference type="Proteomes" id="UP000807716">
    <property type="component" value="Unassembled WGS sequence"/>
</dbReference>
<comment type="catalytic activity">
    <reaction evidence="12">
        <text>(R)-5-phosphomevalonate + ATP = (R)-5-diphosphomevalonate + ADP</text>
        <dbReference type="Rhea" id="RHEA:16341"/>
        <dbReference type="ChEBI" id="CHEBI:30616"/>
        <dbReference type="ChEBI" id="CHEBI:57557"/>
        <dbReference type="ChEBI" id="CHEBI:58146"/>
        <dbReference type="ChEBI" id="CHEBI:456216"/>
        <dbReference type="EC" id="2.7.4.2"/>
    </reaction>
    <physiologicalReaction direction="left-to-right" evidence="12">
        <dbReference type="Rhea" id="RHEA:16342"/>
    </physiologicalReaction>
</comment>
<keyword evidence="9 13" id="KW-0752">Steroid biosynthesis</keyword>
<evidence type="ECO:0000256" key="4">
    <source>
        <dbReference type="ARBA" id="ARBA00022516"/>
    </source>
</evidence>
<keyword evidence="8" id="KW-0067">ATP-binding</keyword>
<evidence type="ECO:0000256" key="11">
    <source>
        <dbReference type="ARBA" id="ARBA00023221"/>
    </source>
</evidence>
<dbReference type="GO" id="GO:0006696">
    <property type="term" value="P:ergosterol biosynthetic process"/>
    <property type="evidence" value="ECO:0007669"/>
    <property type="project" value="TreeGrafter"/>
</dbReference>
<dbReference type="GO" id="GO:0010142">
    <property type="term" value="P:farnesyl diphosphate biosynthetic process, mevalonate pathway"/>
    <property type="evidence" value="ECO:0007669"/>
    <property type="project" value="TreeGrafter"/>
</dbReference>
<evidence type="ECO:0000313" key="16">
    <source>
        <dbReference type="EMBL" id="KAG0258790.1"/>
    </source>
</evidence>
<organism evidence="16 17">
    <name type="scientific">Actinomortierella ambigua</name>
    <dbReference type="NCBI Taxonomy" id="1343610"/>
    <lineage>
        <taxon>Eukaryota</taxon>
        <taxon>Fungi</taxon>
        <taxon>Fungi incertae sedis</taxon>
        <taxon>Mucoromycota</taxon>
        <taxon>Mortierellomycotina</taxon>
        <taxon>Mortierellomycetes</taxon>
        <taxon>Mortierellales</taxon>
        <taxon>Mortierellaceae</taxon>
        <taxon>Actinomortierella</taxon>
    </lineage>
</organism>
<dbReference type="PANTHER" id="PTHR31814:SF2">
    <property type="entry name" value="PHOSPHOMEVALONATE KINASE"/>
    <property type="match status" value="1"/>
</dbReference>
<dbReference type="Pfam" id="PF08544">
    <property type="entry name" value="GHMP_kinases_C"/>
    <property type="match status" value="1"/>
</dbReference>